<evidence type="ECO:0000256" key="7">
    <source>
        <dbReference type="ARBA" id="ARBA00023136"/>
    </source>
</evidence>
<feature type="transmembrane region" description="Helical" evidence="8">
    <location>
        <begin position="232"/>
        <end position="250"/>
    </location>
</feature>
<feature type="domain" description="Type II secretion system protein GspF" evidence="9">
    <location>
        <begin position="281"/>
        <end position="402"/>
    </location>
</feature>
<dbReference type="RefSeq" id="WP_212675985.1">
    <property type="nucleotide sequence ID" value="NZ_JAGSPJ010000005.1"/>
</dbReference>
<name>A0A941E921_9BURK</name>
<accession>A0A941E921</accession>
<dbReference type="InterPro" id="IPR018076">
    <property type="entry name" value="T2SS_GspF_dom"/>
</dbReference>
<gene>
    <name evidence="10" type="ORF">KDM90_12685</name>
</gene>
<dbReference type="Proteomes" id="UP000678545">
    <property type="component" value="Unassembled WGS sequence"/>
</dbReference>
<comment type="subcellular location">
    <subcellularLocation>
        <location evidence="1">Cell inner membrane</location>
        <topology evidence="1">Multi-pass membrane protein</topology>
    </subcellularLocation>
</comment>
<dbReference type="EMBL" id="JAGSPJ010000005">
    <property type="protein sequence ID" value="MBR7800858.1"/>
    <property type="molecule type" value="Genomic_DNA"/>
</dbReference>
<dbReference type="GO" id="GO:0005886">
    <property type="term" value="C:plasma membrane"/>
    <property type="evidence" value="ECO:0007669"/>
    <property type="project" value="UniProtKB-SubCell"/>
</dbReference>
<sequence>MNTYFYRVLLANGRTRYGMLRLMVERDLSAKVWLERHYEAVVLQLYRLPYWLASLIGAGGTIGQKLPPIELSGLLRDLAVMTKAGVPIIESLKAISEETDTSQKRIASTARLLISALDAGAPISEAFNRHPNIFPESVRNLMEIGEESGTVDKMLLEAAEHIERMTALSRNMRQALIYPAFVFATMLGAALFWIYYVIPNLAGLFLQMRVKLPKITLMVLEMSKWMEGHANTSLYIFLGVIFLFWALLKLSRGTRKLTFGIAHKLPIFKTLVTASGMAFITEHLAIMIASGVDIMRSLGVLERALTDEYYKERIKNVRTAVERGELLASAMRQVGGFPPMALRMIAVGEETGSLDKQLKQLAQEYRMRLAHLIASLSEIIKPVIILLAGLFFVLMIVALLLPIYDLVRQASLMNMG</sequence>
<dbReference type="Gene3D" id="1.20.81.30">
    <property type="entry name" value="Type II secretion system (T2SS), domain F"/>
    <property type="match status" value="2"/>
</dbReference>
<comment type="caution">
    <text evidence="10">The sequence shown here is derived from an EMBL/GenBank/DDBJ whole genome shotgun (WGS) entry which is preliminary data.</text>
</comment>
<dbReference type="FunFam" id="1.20.81.30:FF:000001">
    <property type="entry name" value="Type II secretion system protein F"/>
    <property type="match status" value="1"/>
</dbReference>
<feature type="domain" description="Type II secretion system protein GspF" evidence="9">
    <location>
        <begin position="75"/>
        <end position="199"/>
    </location>
</feature>
<keyword evidence="5 8" id="KW-0812">Transmembrane</keyword>
<keyword evidence="7 8" id="KW-0472">Membrane</keyword>
<dbReference type="AlphaFoldDB" id="A0A941E921"/>
<dbReference type="PANTHER" id="PTHR30012">
    <property type="entry name" value="GENERAL SECRETION PATHWAY PROTEIN"/>
    <property type="match status" value="1"/>
</dbReference>
<keyword evidence="6 8" id="KW-1133">Transmembrane helix</keyword>
<protein>
    <submittedName>
        <fullName evidence="10">Type II secretion system F family protein</fullName>
    </submittedName>
</protein>
<feature type="transmembrane region" description="Helical" evidence="8">
    <location>
        <begin position="383"/>
        <end position="407"/>
    </location>
</feature>
<evidence type="ECO:0000256" key="8">
    <source>
        <dbReference type="SAM" id="Phobius"/>
    </source>
</evidence>
<dbReference type="InterPro" id="IPR042094">
    <property type="entry name" value="T2SS_GspF_sf"/>
</dbReference>
<dbReference type="PANTHER" id="PTHR30012:SF0">
    <property type="entry name" value="TYPE II SECRETION SYSTEM PROTEIN F-RELATED"/>
    <property type="match status" value="1"/>
</dbReference>
<evidence type="ECO:0000259" key="9">
    <source>
        <dbReference type="Pfam" id="PF00482"/>
    </source>
</evidence>
<evidence type="ECO:0000256" key="4">
    <source>
        <dbReference type="ARBA" id="ARBA00022519"/>
    </source>
</evidence>
<comment type="similarity">
    <text evidence="2">Belongs to the GSP F family.</text>
</comment>
<organism evidence="10 11">
    <name type="scientific">Undibacterium fentianense</name>
    <dbReference type="NCBI Taxonomy" id="2828728"/>
    <lineage>
        <taxon>Bacteria</taxon>
        <taxon>Pseudomonadati</taxon>
        <taxon>Pseudomonadota</taxon>
        <taxon>Betaproteobacteria</taxon>
        <taxon>Burkholderiales</taxon>
        <taxon>Oxalobacteraceae</taxon>
        <taxon>Undibacterium</taxon>
    </lineage>
</organism>
<evidence type="ECO:0000256" key="1">
    <source>
        <dbReference type="ARBA" id="ARBA00004429"/>
    </source>
</evidence>
<keyword evidence="4" id="KW-0997">Cell inner membrane</keyword>
<evidence type="ECO:0000313" key="11">
    <source>
        <dbReference type="Proteomes" id="UP000678545"/>
    </source>
</evidence>
<keyword evidence="3" id="KW-1003">Cell membrane</keyword>
<reference evidence="10" key="1">
    <citation type="submission" date="2021-04" db="EMBL/GenBank/DDBJ databases">
        <title>novel species isolated from subtropical streams in China.</title>
        <authorList>
            <person name="Lu H."/>
        </authorList>
    </citation>
    <scope>NUCLEOTIDE SEQUENCE</scope>
    <source>
        <strain evidence="10">FT137W</strain>
    </source>
</reference>
<feature type="transmembrane region" description="Helical" evidence="8">
    <location>
        <begin position="175"/>
        <end position="198"/>
    </location>
</feature>
<evidence type="ECO:0000256" key="2">
    <source>
        <dbReference type="ARBA" id="ARBA00005745"/>
    </source>
</evidence>
<dbReference type="Pfam" id="PF00482">
    <property type="entry name" value="T2SSF"/>
    <property type="match status" value="2"/>
</dbReference>
<dbReference type="PRINTS" id="PR00812">
    <property type="entry name" value="BCTERIALGSPF"/>
</dbReference>
<evidence type="ECO:0000256" key="3">
    <source>
        <dbReference type="ARBA" id="ARBA00022475"/>
    </source>
</evidence>
<evidence type="ECO:0000256" key="5">
    <source>
        <dbReference type="ARBA" id="ARBA00022692"/>
    </source>
</evidence>
<evidence type="ECO:0000313" key="10">
    <source>
        <dbReference type="EMBL" id="MBR7800858.1"/>
    </source>
</evidence>
<dbReference type="InterPro" id="IPR003004">
    <property type="entry name" value="GspF/PilC"/>
</dbReference>
<evidence type="ECO:0000256" key="6">
    <source>
        <dbReference type="ARBA" id="ARBA00022989"/>
    </source>
</evidence>
<proteinExistence type="inferred from homology"/>
<keyword evidence="11" id="KW-1185">Reference proteome</keyword>